<dbReference type="InterPro" id="IPR006058">
    <property type="entry name" value="2Fe2S_fd_BS"/>
</dbReference>
<proteinExistence type="predicted"/>
<organism evidence="11 12">
    <name type="scientific">Nocardia macrotermitis</name>
    <dbReference type="NCBI Taxonomy" id="2585198"/>
    <lineage>
        <taxon>Bacteria</taxon>
        <taxon>Bacillati</taxon>
        <taxon>Actinomycetota</taxon>
        <taxon>Actinomycetes</taxon>
        <taxon>Mycobacteriales</taxon>
        <taxon>Nocardiaceae</taxon>
        <taxon>Nocardia</taxon>
    </lineage>
</organism>
<reference evidence="11 12" key="1">
    <citation type="submission" date="2019-10" db="EMBL/GenBank/DDBJ databases">
        <title>Nocardia macrotermitis sp. nov. and Nocardia aurantia sp. nov., isolated from the gut of fungus growing-termite Macrotermes natalensis.</title>
        <authorList>
            <person name="Benndorf R."/>
            <person name="Schwitalla J."/>
            <person name="Martin K."/>
            <person name="De Beer W."/>
            <person name="Kaster A.-K."/>
            <person name="Vollmers J."/>
            <person name="Poulsen M."/>
            <person name="Beemelmanns C."/>
        </authorList>
    </citation>
    <scope>NUCLEOTIDE SEQUENCE [LARGE SCALE GENOMIC DNA]</scope>
    <source>
        <strain evidence="11 12">RB20</strain>
    </source>
</reference>
<dbReference type="InterPro" id="IPR012675">
    <property type="entry name" value="Beta-grasp_dom_sf"/>
</dbReference>
<dbReference type="PROSITE" id="PS51085">
    <property type="entry name" value="2FE2S_FER_2"/>
    <property type="match status" value="1"/>
</dbReference>
<keyword evidence="11" id="KW-0223">Dioxygenase</keyword>
<comment type="cofactor">
    <cofactor evidence="1">
        <name>FAD</name>
        <dbReference type="ChEBI" id="CHEBI:57692"/>
    </cofactor>
</comment>
<dbReference type="GO" id="GO:0046872">
    <property type="term" value="F:metal ion binding"/>
    <property type="evidence" value="ECO:0007669"/>
    <property type="project" value="UniProtKB-KW"/>
</dbReference>
<keyword evidence="7" id="KW-0411">Iron-sulfur</keyword>
<dbReference type="PRINTS" id="PR00409">
    <property type="entry name" value="PHDIOXRDTASE"/>
</dbReference>
<dbReference type="EC" id="1.-.-.-" evidence="11"/>
<accession>A0A7K0CXX3</accession>
<keyword evidence="12" id="KW-1185">Reference proteome</keyword>
<protein>
    <submittedName>
        <fullName evidence="11">Phthalate dioxygenase reductase</fullName>
        <ecNumber evidence="11">1.-.-.-</ecNumber>
    </submittedName>
</protein>
<dbReference type="InterPro" id="IPR017938">
    <property type="entry name" value="Riboflavin_synthase-like_b-brl"/>
</dbReference>
<evidence type="ECO:0000256" key="1">
    <source>
        <dbReference type="ARBA" id="ARBA00001974"/>
    </source>
</evidence>
<comment type="caution">
    <text evidence="11">The sequence shown here is derived from an EMBL/GenBank/DDBJ whole genome shotgun (WGS) entry which is preliminary data.</text>
</comment>
<dbReference type="Gene3D" id="3.40.50.80">
    <property type="entry name" value="Nucleotide-binding domain of ferredoxin-NADP reductase (FNR) module"/>
    <property type="match status" value="1"/>
</dbReference>
<sequence length="372" mass="39855">MSAAGSSAGEAESQVGQAESHSGGVAVAAAERPRKVDMSMVALRTLGVVMDVYKKVVTAPSASKPNPVRRSGFDLDVLVESVRAEADDVVSVTLVRPGGAPLPSWRPGSHIDIFLPSGRQRQYSLCGSPRDRFRYRIAVRRIADGEGGSREVHTLQAGERLRLRGPRNAFTFVESAPSYLFVAAGIGITPILPMAHAAGSRGRLVYLGRSRESMPFLDELPEGAEVRTDDEHGIPDIAALLAEAEPGAAVYVCGPPPVLEAAQRLFDLNPRASLHTERFSPLPVLDGREFDVTLARSGRTVRVGAQETTLAAIQRVKPDALYSCRQGFCGTCKSGVLSGAVEHRDRLLSEADRADHMLVCVSRCDGPLVLDL</sequence>
<dbReference type="GO" id="GO:0051213">
    <property type="term" value="F:dioxygenase activity"/>
    <property type="evidence" value="ECO:0007669"/>
    <property type="project" value="UniProtKB-KW"/>
</dbReference>
<dbReference type="InterPro" id="IPR017927">
    <property type="entry name" value="FAD-bd_FR_type"/>
</dbReference>
<evidence type="ECO:0000256" key="3">
    <source>
        <dbReference type="ARBA" id="ARBA00022714"/>
    </source>
</evidence>
<dbReference type="Gene3D" id="3.10.20.30">
    <property type="match status" value="1"/>
</dbReference>
<dbReference type="CDD" id="cd06185">
    <property type="entry name" value="PDR_like"/>
    <property type="match status" value="1"/>
</dbReference>
<dbReference type="PROSITE" id="PS00197">
    <property type="entry name" value="2FE2S_FER_1"/>
    <property type="match status" value="1"/>
</dbReference>
<dbReference type="GO" id="GO:0051537">
    <property type="term" value="F:2 iron, 2 sulfur cluster binding"/>
    <property type="evidence" value="ECO:0007669"/>
    <property type="project" value="UniProtKB-KW"/>
</dbReference>
<evidence type="ECO:0000259" key="9">
    <source>
        <dbReference type="PROSITE" id="PS51085"/>
    </source>
</evidence>
<evidence type="ECO:0000313" key="12">
    <source>
        <dbReference type="Proteomes" id="UP000438448"/>
    </source>
</evidence>
<dbReference type="SUPFAM" id="SSF54292">
    <property type="entry name" value="2Fe-2S ferredoxin-like"/>
    <property type="match status" value="1"/>
</dbReference>
<evidence type="ECO:0000256" key="6">
    <source>
        <dbReference type="ARBA" id="ARBA00023004"/>
    </source>
</evidence>
<evidence type="ECO:0000313" key="11">
    <source>
        <dbReference type="EMBL" id="MQY18359.1"/>
    </source>
</evidence>
<dbReference type="Proteomes" id="UP000438448">
    <property type="component" value="Unassembled WGS sequence"/>
</dbReference>
<dbReference type="AlphaFoldDB" id="A0A7K0CXX3"/>
<evidence type="ECO:0000259" key="10">
    <source>
        <dbReference type="PROSITE" id="PS51384"/>
    </source>
</evidence>
<evidence type="ECO:0000256" key="4">
    <source>
        <dbReference type="ARBA" id="ARBA00022723"/>
    </source>
</evidence>
<keyword evidence="3" id="KW-0001">2Fe-2S</keyword>
<keyword evidence="5 11" id="KW-0560">Oxidoreductase</keyword>
<dbReference type="CDD" id="cd00207">
    <property type="entry name" value="fer2"/>
    <property type="match status" value="1"/>
</dbReference>
<keyword evidence="6" id="KW-0408">Iron</keyword>
<evidence type="ECO:0000256" key="7">
    <source>
        <dbReference type="ARBA" id="ARBA00023014"/>
    </source>
</evidence>
<dbReference type="PROSITE" id="PS51384">
    <property type="entry name" value="FAD_FR"/>
    <property type="match status" value="1"/>
</dbReference>
<evidence type="ECO:0000256" key="2">
    <source>
        <dbReference type="ARBA" id="ARBA00022630"/>
    </source>
</evidence>
<evidence type="ECO:0000256" key="8">
    <source>
        <dbReference type="SAM" id="MobiDB-lite"/>
    </source>
</evidence>
<dbReference type="SUPFAM" id="SSF52343">
    <property type="entry name" value="Ferredoxin reductase-like, C-terminal NADP-linked domain"/>
    <property type="match status" value="1"/>
</dbReference>
<feature type="domain" description="2Fe-2S ferredoxin-type" evidence="9">
    <location>
        <begin position="290"/>
        <end position="372"/>
    </location>
</feature>
<dbReference type="PANTHER" id="PTHR47354:SF1">
    <property type="entry name" value="CARNITINE MONOOXYGENASE REDUCTASE SUBUNIT"/>
    <property type="match status" value="1"/>
</dbReference>
<dbReference type="Pfam" id="PF00111">
    <property type="entry name" value="Fer2"/>
    <property type="match status" value="1"/>
</dbReference>
<feature type="region of interest" description="Disordered" evidence="8">
    <location>
        <begin position="1"/>
        <end position="26"/>
    </location>
</feature>
<dbReference type="InterPro" id="IPR050415">
    <property type="entry name" value="MRET"/>
</dbReference>
<dbReference type="PANTHER" id="PTHR47354">
    <property type="entry name" value="NADH OXIDOREDUCTASE HCR"/>
    <property type="match status" value="1"/>
</dbReference>
<dbReference type="Gene3D" id="2.40.30.10">
    <property type="entry name" value="Translation factors"/>
    <property type="match status" value="1"/>
</dbReference>
<dbReference type="InterPro" id="IPR036010">
    <property type="entry name" value="2Fe-2S_ferredoxin-like_sf"/>
</dbReference>
<evidence type="ECO:0000256" key="5">
    <source>
        <dbReference type="ARBA" id="ARBA00023002"/>
    </source>
</evidence>
<gene>
    <name evidence="11" type="primary">ophA1</name>
    <name evidence="11" type="ORF">NRB20_14350</name>
</gene>
<dbReference type="InterPro" id="IPR001041">
    <property type="entry name" value="2Fe-2S_ferredoxin-type"/>
</dbReference>
<keyword evidence="4" id="KW-0479">Metal-binding</keyword>
<name>A0A7K0CXX3_9NOCA</name>
<dbReference type="EMBL" id="WEGK01000002">
    <property type="protein sequence ID" value="MQY18359.1"/>
    <property type="molecule type" value="Genomic_DNA"/>
</dbReference>
<keyword evidence="2" id="KW-0285">Flavoprotein</keyword>
<feature type="compositionally biased region" description="Low complexity" evidence="8">
    <location>
        <begin position="1"/>
        <end position="13"/>
    </location>
</feature>
<dbReference type="SUPFAM" id="SSF63380">
    <property type="entry name" value="Riboflavin synthase domain-like"/>
    <property type="match status" value="1"/>
</dbReference>
<feature type="domain" description="FAD-binding FR-type" evidence="10">
    <location>
        <begin position="72"/>
        <end position="173"/>
    </location>
</feature>
<dbReference type="InterPro" id="IPR039261">
    <property type="entry name" value="FNR_nucleotide-bd"/>
</dbReference>